<feature type="signal peptide" evidence="1">
    <location>
        <begin position="1"/>
        <end position="26"/>
    </location>
</feature>
<accession>A0A371HCI7</accession>
<proteinExistence type="predicted"/>
<evidence type="ECO:0000256" key="1">
    <source>
        <dbReference type="SAM" id="SignalP"/>
    </source>
</evidence>
<dbReference type="OrthoDB" id="1052227at2759"/>
<dbReference type="AlphaFoldDB" id="A0A371HCI7"/>
<gene>
    <name evidence="2" type="ORF">CR513_16288</name>
</gene>
<name>A0A371HCI7_MUCPR</name>
<dbReference type="PANTHER" id="PTHR36619:SF3">
    <property type="entry name" value="TRANSMEMBRANE PROTEIN"/>
    <property type="match status" value="1"/>
</dbReference>
<keyword evidence="3" id="KW-1185">Reference proteome</keyword>
<organism evidence="2 3">
    <name type="scientific">Mucuna pruriens</name>
    <name type="common">Velvet bean</name>
    <name type="synonym">Dolichos pruriens</name>
    <dbReference type="NCBI Taxonomy" id="157652"/>
    <lineage>
        <taxon>Eukaryota</taxon>
        <taxon>Viridiplantae</taxon>
        <taxon>Streptophyta</taxon>
        <taxon>Embryophyta</taxon>
        <taxon>Tracheophyta</taxon>
        <taxon>Spermatophyta</taxon>
        <taxon>Magnoliopsida</taxon>
        <taxon>eudicotyledons</taxon>
        <taxon>Gunneridae</taxon>
        <taxon>Pentapetalae</taxon>
        <taxon>rosids</taxon>
        <taxon>fabids</taxon>
        <taxon>Fabales</taxon>
        <taxon>Fabaceae</taxon>
        <taxon>Papilionoideae</taxon>
        <taxon>50 kb inversion clade</taxon>
        <taxon>NPAAA clade</taxon>
        <taxon>indigoferoid/millettioid clade</taxon>
        <taxon>Phaseoleae</taxon>
        <taxon>Mucuna</taxon>
    </lineage>
</organism>
<evidence type="ECO:0008006" key="4">
    <source>
        <dbReference type="Google" id="ProtNLM"/>
    </source>
</evidence>
<keyword evidence="1" id="KW-0732">Signal</keyword>
<evidence type="ECO:0000313" key="2">
    <source>
        <dbReference type="EMBL" id="RDY00523.1"/>
    </source>
</evidence>
<dbReference type="EMBL" id="QJKJ01002971">
    <property type="protein sequence ID" value="RDY00523.1"/>
    <property type="molecule type" value="Genomic_DNA"/>
</dbReference>
<feature type="chain" id="PRO_5016689827" description="Secreted protein" evidence="1">
    <location>
        <begin position="27"/>
        <end position="90"/>
    </location>
</feature>
<comment type="caution">
    <text evidence="2">The sequence shown here is derived from an EMBL/GenBank/DDBJ whole genome shotgun (WGS) entry which is preliminary data.</text>
</comment>
<feature type="non-terminal residue" evidence="2">
    <location>
        <position position="1"/>
    </location>
</feature>
<protein>
    <recommendedName>
        <fullName evidence="4">Secreted protein</fullName>
    </recommendedName>
</protein>
<evidence type="ECO:0000313" key="3">
    <source>
        <dbReference type="Proteomes" id="UP000257109"/>
    </source>
</evidence>
<reference evidence="2" key="1">
    <citation type="submission" date="2018-05" db="EMBL/GenBank/DDBJ databases">
        <title>Draft genome of Mucuna pruriens seed.</title>
        <authorList>
            <person name="Nnadi N.E."/>
            <person name="Vos R."/>
            <person name="Hasami M.H."/>
            <person name="Devisetty U.K."/>
            <person name="Aguiy J.C."/>
        </authorList>
    </citation>
    <scope>NUCLEOTIDE SEQUENCE [LARGE SCALE GENOMIC DNA]</scope>
    <source>
        <strain evidence="2">JCA_2017</strain>
    </source>
</reference>
<dbReference type="Proteomes" id="UP000257109">
    <property type="component" value="Unassembled WGS sequence"/>
</dbReference>
<sequence>MSTIFLSKFMLLLILLLNPHANNTRGCSTLVCVAGARPLEHDDVPKYINLKPEKGNGKRGFRGGSVEACLPKGFRRSSAPSRLIILFQYL</sequence>
<dbReference type="PANTHER" id="PTHR36619">
    <property type="entry name" value="OS04G0208900 PROTEIN"/>
    <property type="match status" value="1"/>
</dbReference>